<name>A0AAD9VID1_9HYME</name>
<evidence type="ECO:0000313" key="6">
    <source>
        <dbReference type="Proteomes" id="UP001258017"/>
    </source>
</evidence>
<dbReference type="AlphaFoldDB" id="A0AAD9VID1"/>
<evidence type="ECO:0000259" key="4">
    <source>
        <dbReference type="Pfam" id="PF20772"/>
    </source>
</evidence>
<dbReference type="FunFam" id="1.10.10.200:FF:000002">
    <property type="entry name" value="Probable transcriptional regulatory protein CLM62_37755"/>
    <property type="match status" value="1"/>
</dbReference>
<evidence type="ECO:0000313" key="5">
    <source>
        <dbReference type="EMBL" id="KAK2575763.1"/>
    </source>
</evidence>
<reference evidence="5" key="2">
    <citation type="journal article" date="2023" name="Commun. Biol.">
        <title>Intrasexual cuticular hydrocarbon dimorphism in a wasp sheds light on hydrocarbon biosynthesis genes in Hymenoptera.</title>
        <authorList>
            <person name="Moris V.C."/>
            <person name="Podsiadlowski L."/>
            <person name="Martin S."/>
            <person name="Oeyen J.P."/>
            <person name="Donath A."/>
            <person name="Petersen M."/>
            <person name="Wilbrandt J."/>
            <person name="Misof B."/>
            <person name="Liedtke D."/>
            <person name="Thamm M."/>
            <person name="Scheiner R."/>
            <person name="Schmitt T."/>
            <person name="Niehuis O."/>
        </authorList>
    </citation>
    <scope>NUCLEOTIDE SEQUENCE</scope>
    <source>
        <strain evidence="5">GBR_01_08_01A</strain>
    </source>
</reference>
<feature type="domain" description="TACO1/YebC-like second and third" evidence="3">
    <location>
        <begin position="98"/>
        <end position="252"/>
    </location>
</feature>
<dbReference type="InterPro" id="IPR002876">
    <property type="entry name" value="Transcrip_reg_TACO1-like"/>
</dbReference>
<dbReference type="EMBL" id="JAIFRP010004409">
    <property type="protein sequence ID" value="KAK2575763.1"/>
    <property type="molecule type" value="Genomic_DNA"/>
</dbReference>
<dbReference type="Proteomes" id="UP001258017">
    <property type="component" value="Unassembled WGS sequence"/>
</dbReference>
<keyword evidence="6" id="KW-1185">Reference proteome</keyword>
<comment type="similarity">
    <text evidence="2">Belongs to the TACO1 family.</text>
</comment>
<comment type="caution">
    <text evidence="5">The sequence shown here is derived from an EMBL/GenBank/DDBJ whole genome shotgun (WGS) entry which is preliminary data.</text>
</comment>
<sequence>MTKTCSIHMFKSKRFAGHSKWQNIKHQKEENDASRAALFLQLRKKIKAAVIEGGSVKPTTNVKLARILEQCKKVNMPVASVNAFLEKLAASKGRDQSALIEIAGPRNCLMVIKLMSDNIIQAKINLNCTLKKINAKITDGLLSNAFNHNGIVIVEKKNELEKAMEDAINIGAIDIEEIEDDDNKCYKFKCEPQLLPKIVTQLKNLDYHIITTKEEVIPFSTMKLSNEDLEIIKSIQEKLLKMDEVHEIYDNIDRGTS</sequence>
<evidence type="ECO:0000256" key="1">
    <source>
        <dbReference type="ARBA" id="ARBA00004173"/>
    </source>
</evidence>
<dbReference type="GO" id="GO:0005739">
    <property type="term" value="C:mitochondrion"/>
    <property type="evidence" value="ECO:0007669"/>
    <property type="project" value="UniProtKB-SubCell"/>
</dbReference>
<evidence type="ECO:0000256" key="2">
    <source>
        <dbReference type="ARBA" id="ARBA00008724"/>
    </source>
</evidence>
<dbReference type="Gene3D" id="3.30.70.980">
    <property type="match status" value="2"/>
</dbReference>
<dbReference type="PANTHER" id="PTHR12532">
    <property type="entry name" value="TRANSLATIONAL ACTIVATOR OF CYTOCHROME C OXIDASE 1"/>
    <property type="match status" value="1"/>
</dbReference>
<dbReference type="InterPro" id="IPR029072">
    <property type="entry name" value="YebC-like"/>
</dbReference>
<dbReference type="SUPFAM" id="SSF75625">
    <property type="entry name" value="YebC-like"/>
    <property type="match status" value="1"/>
</dbReference>
<gene>
    <name evidence="5" type="ORF">KPH14_003652</name>
</gene>
<dbReference type="InterPro" id="IPR026564">
    <property type="entry name" value="Transcrip_reg_TACO1-like_dom3"/>
</dbReference>
<dbReference type="Pfam" id="PF01709">
    <property type="entry name" value="Transcrip_reg"/>
    <property type="match status" value="1"/>
</dbReference>
<organism evidence="5 6">
    <name type="scientific">Odynerus spinipes</name>
    <dbReference type="NCBI Taxonomy" id="1348599"/>
    <lineage>
        <taxon>Eukaryota</taxon>
        <taxon>Metazoa</taxon>
        <taxon>Ecdysozoa</taxon>
        <taxon>Arthropoda</taxon>
        <taxon>Hexapoda</taxon>
        <taxon>Insecta</taxon>
        <taxon>Pterygota</taxon>
        <taxon>Neoptera</taxon>
        <taxon>Endopterygota</taxon>
        <taxon>Hymenoptera</taxon>
        <taxon>Apocrita</taxon>
        <taxon>Aculeata</taxon>
        <taxon>Vespoidea</taxon>
        <taxon>Vespidae</taxon>
        <taxon>Eumeninae</taxon>
        <taxon>Odynerus</taxon>
    </lineage>
</organism>
<dbReference type="PANTHER" id="PTHR12532:SF0">
    <property type="entry name" value="TRANSLATIONAL ACTIVATOR OF CYTOCHROME C OXIDASE 1"/>
    <property type="match status" value="1"/>
</dbReference>
<reference evidence="5" key="1">
    <citation type="submission" date="2021-08" db="EMBL/GenBank/DDBJ databases">
        <authorList>
            <person name="Misof B."/>
            <person name="Oliver O."/>
            <person name="Podsiadlowski L."/>
            <person name="Donath A."/>
            <person name="Peters R."/>
            <person name="Mayer C."/>
            <person name="Rust J."/>
            <person name="Gunkel S."/>
            <person name="Lesny P."/>
            <person name="Martin S."/>
            <person name="Oeyen J.P."/>
            <person name="Petersen M."/>
            <person name="Panagiotis P."/>
            <person name="Wilbrandt J."/>
            <person name="Tanja T."/>
        </authorList>
    </citation>
    <scope>NUCLEOTIDE SEQUENCE</scope>
    <source>
        <strain evidence="5">GBR_01_08_01A</strain>
        <tissue evidence="5">Thorax + abdomen</tissue>
    </source>
</reference>
<accession>A0AAD9VID1</accession>
<dbReference type="InterPro" id="IPR048300">
    <property type="entry name" value="TACO1_YebC-like_2nd/3rd_dom"/>
</dbReference>
<dbReference type="InterPro" id="IPR017856">
    <property type="entry name" value="Integrase-like_N"/>
</dbReference>
<dbReference type="Gene3D" id="1.10.10.200">
    <property type="match status" value="1"/>
</dbReference>
<protein>
    <submittedName>
        <fullName evidence="5">Uncharacterized protein</fullName>
    </submittedName>
</protein>
<evidence type="ECO:0000259" key="3">
    <source>
        <dbReference type="Pfam" id="PF01709"/>
    </source>
</evidence>
<dbReference type="InterPro" id="IPR049083">
    <property type="entry name" value="TACO1_YebC_N"/>
</dbReference>
<proteinExistence type="inferred from homology"/>
<comment type="subcellular location">
    <subcellularLocation>
        <location evidence="1">Mitochondrion</location>
    </subcellularLocation>
</comment>
<feature type="domain" description="TACO1/YebC-like N-terminal" evidence="4">
    <location>
        <begin position="19"/>
        <end position="88"/>
    </location>
</feature>
<dbReference type="Pfam" id="PF20772">
    <property type="entry name" value="TACO1_YebC_N"/>
    <property type="match status" value="1"/>
</dbReference>